<dbReference type="CDD" id="cd00073">
    <property type="entry name" value="H15"/>
    <property type="match status" value="1"/>
</dbReference>
<sequence>MSEAKSPSKKKPAAPKKPAEHPPYLEMIKAAIVALKERNGSSRQAIEKYIKANYKVGEVGSHLKMALKRGAASGKLLHTKGVGASGSFKVAKEEKKEKKPAKKPKKPAAKKVAKKPAAKKPAAKKQAAKKKTATKSPSKKPKKSAAKKPAAKKPAAKKAAKKAPAKKPAAKKPAKKSAAKKSPAKKK</sequence>
<evidence type="ECO:0000313" key="9">
    <source>
        <dbReference type="EMBL" id="CAH3169057.1"/>
    </source>
</evidence>
<keyword evidence="4 6" id="KW-0238">DNA-binding</keyword>
<dbReference type="Proteomes" id="UP001159405">
    <property type="component" value="Unassembled WGS sequence"/>
</dbReference>
<evidence type="ECO:0000256" key="6">
    <source>
        <dbReference type="RuleBase" id="RU003894"/>
    </source>
</evidence>
<dbReference type="SUPFAM" id="SSF46785">
    <property type="entry name" value="Winged helix' DNA-binding domain"/>
    <property type="match status" value="1"/>
</dbReference>
<comment type="similarity">
    <text evidence="6">Belongs to the histone H1/H5 family.</text>
</comment>
<accession>A0ABN8QRC1</accession>
<dbReference type="PROSITE" id="PS51504">
    <property type="entry name" value="H15"/>
    <property type="match status" value="1"/>
</dbReference>
<dbReference type="PANTHER" id="PTHR11467">
    <property type="entry name" value="HISTONE H1"/>
    <property type="match status" value="1"/>
</dbReference>
<dbReference type="InterPro" id="IPR005818">
    <property type="entry name" value="Histone_H1/H5_H15"/>
</dbReference>
<dbReference type="Pfam" id="PF00538">
    <property type="entry name" value="Linker_histone"/>
    <property type="match status" value="1"/>
</dbReference>
<dbReference type="PRINTS" id="PR00624">
    <property type="entry name" value="HISTONEH5"/>
</dbReference>
<feature type="region of interest" description="Disordered" evidence="7">
    <location>
        <begin position="72"/>
        <end position="187"/>
    </location>
</feature>
<comment type="caution">
    <text evidence="9">The sequence shown here is derived from an EMBL/GenBank/DDBJ whole genome shotgun (WGS) entry which is preliminary data.</text>
</comment>
<dbReference type="InterPro" id="IPR005819">
    <property type="entry name" value="H1/H5"/>
</dbReference>
<evidence type="ECO:0000256" key="3">
    <source>
        <dbReference type="ARBA" id="ARBA00022454"/>
    </source>
</evidence>
<dbReference type="Gene3D" id="1.10.10.10">
    <property type="entry name" value="Winged helix-like DNA-binding domain superfamily/Winged helix DNA-binding domain"/>
    <property type="match status" value="1"/>
</dbReference>
<feature type="region of interest" description="Disordered" evidence="7">
    <location>
        <begin position="1"/>
        <end position="22"/>
    </location>
</feature>
<feature type="domain" description="H15" evidence="8">
    <location>
        <begin position="20"/>
        <end position="92"/>
    </location>
</feature>
<organism evidence="9 10">
    <name type="scientific">Porites lobata</name>
    <dbReference type="NCBI Taxonomy" id="104759"/>
    <lineage>
        <taxon>Eukaryota</taxon>
        <taxon>Metazoa</taxon>
        <taxon>Cnidaria</taxon>
        <taxon>Anthozoa</taxon>
        <taxon>Hexacorallia</taxon>
        <taxon>Scleractinia</taxon>
        <taxon>Fungiina</taxon>
        <taxon>Poritidae</taxon>
        <taxon>Porites</taxon>
    </lineage>
</organism>
<evidence type="ECO:0000313" key="10">
    <source>
        <dbReference type="Proteomes" id="UP001159405"/>
    </source>
</evidence>
<dbReference type="InterPro" id="IPR036390">
    <property type="entry name" value="WH_DNA-bd_sf"/>
</dbReference>
<reference evidence="9 10" key="1">
    <citation type="submission" date="2022-05" db="EMBL/GenBank/DDBJ databases">
        <authorList>
            <consortium name="Genoscope - CEA"/>
            <person name="William W."/>
        </authorList>
    </citation>
    <scope>NUCLEOTIDE SEQUENCE [LARGE SCALE GENOMIC DNA]</scope>
</reference>
<gene>
    <name evidence="9" type="ORF">PLOB_00009546</name>
</gene>
<evidence type="ECO:0000256" key="4">
    <source>
        <dbReference type="ARBA" id="ARBA00023125"/>
    </source>
</evidence>
<dbReference type="SMART" id="SM00526">
    <property type="entry name" value="H15"/>
    <property type="match status" value="1"/>
</dbReference>
<keyword evidence="3 6" id="KW-0158">Chromosome</keyword>
<keyword evidence="10" id="KW-1185">Reference proteome</keyword>
<dbReference type="PANTHER" id="PTHR11467:SF36">
    <property type="entry name" value="HISTONE 24-RELATED"/>
    <property type="match status" value="1"/>
</dbReference>
<evidence type="ECO:0000256" key="7">
    <source>
        <dbReference type="SAM" id="MobiDB-lite"/>
    </source>
</evidence>
<protein>
    <recommendedName>
        <fullName evidence="8">H15 domain-containing protein</fullName>
    </recommendedName>
</protein>
<dbReference type="InterPro" id="IPR036388">
    <property type="entry name" value="WH-like_DNA-bd_sf"/>
</dbReference>
<proteinExistence type="inferred from homology"/>
<keyword evidence="5 6" id="KW-0539">Nucleus</keyword>
<evidence type="ECO:0000256" key="2">
    <source>
        <dbReference type="ARBA" id="ARBA00004286"/>
    </source>
</evidence>
<evidence type="ECO:0000256" key="1">
    <source>
        <dbReference type="ARBA" id="ARBA00004123"/>
    </source>
</evidence>
<dbReference type="EMBL" id="CALNXK010000148">
    <property type="protein sequence ID" value="CAH3169057.1"/>
    <property type="molecule type" value="Genomic_DNA"/>
</dbReference>
<feature type="compositionally biased region" description="Basic residues" evidence="7">
    <location>
        <begin position="98"/>
        <end position="187"/>
    </location>
</feature>
<name>A0ABN8QRC1_9CNID</name>
<evidence type="ECO:0000256" key="5">
    <source>
        <dbReference type="ARBA" id="ARBA00023242"/>
    </source>
</evidence>
<evidence type="ECO:0000259" key="8">
    <source>
        <dbReference type="PROSITE" id="PS51504"/>
    </source>
</evidence>
<comment type="subcellular location">
    <subcellularLocation>
        <location evidence="2">Chromosome</location>
    </subcellularLocation>
    <subcellularLocation>
        <location evidence="1 6">Nucleus</location>
    </subcellularLocation>
</comment>